<name>A0ABY5Y8Z5_9FLAO</name>
<dbReference type="RefSeq" id="WP_260573464.1">
    <property type="nucleotide sequence ID" value="NZ_CP104205.1"/>
</dbReference>
<keyword evidence="2" id="KW-1185">Reference proteome</keyword>
<protein>
    <submittedName>
        <fullName evidence="1">Uncharacterized protein</fullName>
    </submittedName>
</protein>
<organism evidence="1 2">
    <name type="scientific">Maribacter litopenaei</name>
    <dbReference type="NCBI Taxonomy" id="2976127"/>
    <lineage>
        <taxon>Bacteria</taxon>
        <taxon>Pseudomonadati</taxon>
        <taxon>Bacteroidota</taxon>
        <taxon>Flavobacteriia</taxon>
        <taxon>Flavobacteriales</taxon>
        <taxon>Flavobacteriaceae</taxon>
        <taxon>Maribacter</taxon>
    </lineage>
</organism>
<gene>
    <name evidence="1" type="ORF">NYZ99_03105</name>
</gene>
<dbReference type="EMBL" id="CP104205">
    <property type="protein sequence ID" value="UWX55508.1"/>
    <property type="molecule type" value="Genomic_DNA"/>
</dbReference>
<proteinExistence type="predicted"/>
<evidence type="ECO:0000313" key="2">
    <source>
        <dbReference type="Proteomes" id="UP001059209"/>
    </source>
</evidence>
<dbReference type="Proteomes" id="UP001059209">
    <property type="component" value="Chromosome"/>
</dbReference>
<reference evidence="1" key="1">
    <citation type="submission" date="2022-09" db="EMBL/GenBank/DDBJ databases">
        <title>Maribacter litopenaei sp. nov., isolated from the intestinal tract of the Pacific White Shrimp, Litopenaeus vannamei.</title>
        <authorList>
            <person name="Kim S.Y."/>
            <person name="Hwang C.Y."/>
        </authorList>
    </citation>
    <scope>NUCLEOTIDE SEQUENCE</scope>
    <source>
        <strain evidence="1">HL-LV01</strain>
    </source>
</reference>
<sequence>MKNIVFGFFLMGYISFSQVAGYGRSSGVTTDSQLGISYNEVEIEGTQYINELYKKGVTIVYGKEAREALMRYDAYNDVMEIIDENGKTRAMLRQRNIMAKLDGKTYVVMEYIDEGKSKIGYFNPLNDGEVQLLWKPKKIFVQAENPDHGYDSYSPPTFRDVSSHYIKAEGLPAESIKLSKRNILKYLGTKDKSLKEFININNLDLKEEEDALTLIKYYNSQLLDKNPSEKDS</sequence>
<accession>A0ABY5Y8Z5</accession>
<evidence type="ECO:0000313" key="1">
    <source>
        <dbReference type="EMBL" id="UWX55508.1"/>
    </source>
</evidence>